<dbReference type="AlphaFoldDB" id="A0AA41S658"/>
<evidence type="ECO:0000313" key="4">
    <source>
        <dbReference type="EMBL" id="MCL7030631.1"/>
    </source>
</evidence>
<gene>
    <name evidence="4" type="ORF">MKW94_014267</name>
</gene>
<dbReference type="GO" id="GO:0005634">
    <property type="term" value="C:nucleus"/>
    <property type="evidence" value="ECO:0007669"/>
    <property type="project" value="TreeGrafter"/>
</dbReference>
<organism evidence="4 5">
    <name type="scientific">Papaver nudicaule</name>
    <name type="common">Iceland poppy</name>
    <dbReference type="NCBI Taxonomy" id="74823"/>
    <lineage>
        <taxon>Eukaryota</taxon>
        <taxon>Viridiplantae</taxon>
        <taxon>Streptophyta</taxon>
        <taxon>Embryophyta</taxon>
        <taxon>Tracheophyta</taxon>
        <taxon>Spermatophyta</taxon>
        <taxon>Magnoliopsida</taxon>
        <taxon>Ranunculales</taxon>
        <taxon>Papaveraceae</taxon>
        <taxon>Papaveroideae</taxon>
        <taxon>Papaver</taxon>
    </lineage>
</organism>
<dbReference type="GO" id="GO:0005829">
    <property type="term" value="C:cytosol"/>
    <property type="evidence" value="ECO:0007669"/>
    <property type="project" value="TreeGrafter"/>
</dbReference>
<evidence type="ECO:0008006" key="6">
    <source>
        <dbReference type="Google" id="ProtNLM"/>
    </source>
</evidence>
<dbReference type="PANTHER" id="PTHR12280">
    <property type="entry name" value="PANTOTHENATE KINASE"/>
    <property type="match status" value="1"/>
</dbReference>
<dbReference type="GO" id="GO:0015937">
    <property type="term" value="P:coenzyme A biosynthetic process"/>
    <property type="evidence" value="ECO:0007669"/>
    <property type="project" value="UniProtKB-KW"/>
</dbReference>
<name>A0AA41S658_PAPNU</name>
<keyword evidence="5" id="KW-1185">Reference proteome</keyword>
<dbReference type="SUPFAM" id="SSF53067">
    <property type="entry name" value="Actin-like ATPase domain"/>
    <property type="match status" value="2"/>
</dbReference>
<dbReference type="Proteomes" id="UP001177140">
    <property type="component" value="Unassembled WGS sequence"/>
</dbReference>
<proteinExistence type="predicted"/>
<keyword evidence="2" id="KW-0067">ATP-binding</keyword>
<dbReference type="GO" id="GO:0005524">
    <property type="term" value="F:ATP binding"/>
    <property type="evidence" value="ECO:0007669"/>
    <property type="project" value="UniProtKB-KW"/>
</dbReference>
<dbReference type="EMBL" id="JAJJMA010103802">
    <property type="protein sequence ID" value="MCL7030631.1"/>
    <property type="molecule type" value="Genomic_DNA"/>
</dbReference>
<sequence length="396" mass="43994">MAETPKHHAPDENITTSERTGIQEDVPYLALDIGGSLIKLVYFSRHEQPPAEEEEDNANMMKALYDPSHPVRGGWLHFVKFETREIDKCLDFIKSKQLHYQRGIAAKVKVTGSGAHKFADLFREKIGVTIEKEDEMDCIAGGANFLLQVVENEAYTFIDGKKESVTIDRNDLFPYLFVNIGSGASIHKVAGDGNSELVDGTRIGGITCWGLGRLLTKCKSFNEIIELSKGGDLKRIDLFIEDTFGDQKYVEKHTEIIAPPDMNIGSFGKTIFENRTLEDFKAEDISLSLLEMVSQNIAQIASLNARLYGIKRIFFGGSFIKDNPCVLETLSSSVDYQSGGTATALFLRHEGFVGVVGAFVSHENKHGFLNIGEPQNVETTLKSTSSCHDPLWSFRD</sequence>
<protein>
    <recommendedName>
        <fullName evidence="6">Pantothenate kinase</fullName>
    </recommendedName>
</protein>
<keyword evidence="1" id="KW-0547">Nucleotide-binding</keyword>
<evidence type="ECO:0000313" key="5">
    <source>
        <dbReference type="Proteomes" id="UP001177140"/>
    </source>
</evidence>
<keyword evidence="3" id="KW-0173">Coenzyme A biosynthesis</keyword>
<dbReference type="InterPro" id="IPR043129">
    <property type="entry name" value="ATPase_NBD"/>
</dbReference>
<evidence type="ECO:0000256" key="3">
    <source>
        <dbReference type="ARBA" id="ARBA00022993"/>
    </source>
</evidence>
<evidence type="ECO:0000256" key="1">
    <source>
        <dbReference type="ARBA" id="ARBA00022741"/>
    </source>
</evidence>
<evidence type="ECO:0000256" key="2">
    <source>
        <dbReference type="ARBA" id="ARBA00022840"/>
    </source>
</evidence>
<accession>A0AA41S658</accession>
<dbReference type="Gene3D" id="3.30.420.40">
    <property type="match status" value="2"/>
</dbReference>
<comment type="caution">
    <text evidence="4">The sequence shown here is derived from an EMBL/GenBank/DDBJ whole genome shotgun (WGS) entry which is preliminary data.</text>
</comment>
<dbReference type="InterPro" id="IPR004567">
    <property type="entry name" value="Type_II_PanK"/>
</dbReference>
<dbReference type="NCBIfam" id="TIGR00555">
    <property type="entry name" value="panK_eukar"/>
    <property type="match status" value="1"/>
</dbReference>
<dbReference type="Pfam" id="PF03630">
    <property type="entry name" value="Fumble"/>
    <property type="match status" value="1"/>
</dbReference>
<dbReference type="PANTHER" id="PTHR12280:SF20">
    <property type="entry name" value="4'-PHOSPHOPANTETHEINE PHOSPHATASE"/>
    <property type="match status" value="1"/>
</dbReference>
<reference evidence="4" key="1">
    <citation type="submission" date="2022-03" db="EMBL/GenBank/DDBJ databases">
        <title>A functionally conserved STORR gene fusion in Papaver species that diverged 16.8 million years ago.</title>
        <authorList>
            <person name="Catania T."/>
        </authorList>
    </citation>
    <scope>NUCLEOTIDE SEQUENCE</scope>
    <source>
        <strain evidence="4">S-191538</strain>
    </source>
</reference>
<dbReference type="GO" id="GO:0004594">
    <property type="term" value="F:pantothenate kinase activity"/>
    <property type="evidence" value="ECO:0007669"/>
    <property type="project" value="TreeGrafter"/>
</dbReference>